<dbReference type="AlphaFoldDB" id="A0A271LGB6"/>
<gene>
    <name evidence="2" type="ORF">CIT26_26125</name>
</gene>
<evidence type="ECO:0000256" key="1">
    <source>
        <dbReference type="SAM" id="Phobius"/>
    </source>
</evidence>
<evidence type="ECO:0000313" key="3">
    <source>
        <dbReference type="Proteomes" id="UP000216442"/>
    </source>
</evidence>
<dbReference type="RefSeq" id="WP_143747921.1">
    <property type="nucleotide sequence ID" value="NZ_NPKJ01000067.1"/>
</dbReference>
<comment type="caution">
    <text evidence="2">The sequence shown here is derived from an EMBL/GenBank/DDBJ whole genome shotgun (WGS) entry which is preliminary data.</text>
</comment>
<feature type="transmembrane region" description="Helical" evidence="1">
    <location>
        <begin position="16"/>
        <end position="33"/>
    </location>
</feature>
<name>A0A271LGB6_9HYPH</name>
<keyword evidence="3" id="KW-1185">Reference proteome</keyword>
<keyword evidence="1" id="KW-0472">Membrane</keyword>
<dbReference type="EMBL" id="NPKJ01000067">
    <property type="protein sequence ID" value="PAQ06326.1"/>
    <property type="molecule type" value="Genomic_DNA"/>
</dbReference>
<feature type="transmembrane region" description="Helical" evidence="1">
    <location>
        <begin position="39"/>
        <end position="65"/>
    </location>
</feature>
<proteinExistence type="predicted"/>
<organism evidence="2 3">
    <name type="scientific">Mesorhizobium temperatum</name>
    <dbReference type="NCBI Taxonomy" id="241416"/>
    <lineage>
        <taxon>Bacteria</taxon>
        <taxon>Pseudomonadati</taxon>
        <taxon>Pseudomonadota</taxon>
        <taxon>Alphaproteobacteria</taxon>
        <taxon>Hyphomicrobiales</taxon>
        <taxon>Phyllobacteriaceae</taxon>
        <taxon>Mesorhizobium</taxon>
    </lineage>
</organism>
<evidence type="ECO:0000313" key="2">
    <source>
        <dbReference type="EMBL" id="PAQ06326.1"/>
    </source>
</evidence>
<sequence>MAAVAVTCRDFVPSRIRLTSVFLTFIGGIVLSIQGNEGAFWPAAIGNTIIIYSFCLTWIGARYFYGKKEV</sequence>
<protein>
    <submittedName>
        <fullName evidence="2">Uncharacterized protein</fullName>
    </submittedName>
</protein>
<reference evidence="2 3" key="1">
    <citation type="submission" date="2017-08" db="EMBL/GenBank/DDBJ databases">
        <title>Mesorhizobium wenxinae sp. nov., a novel rhizobial species isolated from root nodules of chickpea (Cicer arietinum L.).</title>
        <authorList>
            <person name="Zhang J."/>
        </authorList>
    </citation>
    <scope>NUCLEOTIDE SEQUENCE [LARGE SCALE GENOMIC DNA]</scope>
    <source>
        <strain evidence="2 3">SDW018</strain>
    </source>
</reference>
<keyword evidence="1" id="KW-1133">Transmembrane helix</keyword>
<dbReference type="Proteomes" id="UP000216442">
    <property type="component" value="Unassembled WGS sequence"/>
</dbReference>
<accession>A0A271LGB6</accession>
<keyword evidence="1" id="KW-0812">Transmembrane</keyword>
<dbReference type="OrthoDB" id="9812260at2"/>